<evidence type="ECO:0000313" key="3">
    <source>
        <dbReference type="Proteomes" id="UP000177625"/>
    </source>
</evidence>
<organism evidence="2 3">
    <name type="scientific">Rhynchosporium secalis</name>
    <name type="common">Barley scald fungus</name>
    <dbReference type="NCBI Taxonomy" id="38038"/>
    <lineage>
        <taxon>Eukaryota</taxon>
        <taxon>Fungi</taxon>
        <taxon>Dikarya</taxon>
        <taxon>Ascomycota</taxon>
        <taxon>Pezizomycotina</taxon>
        <taxon>Leotiomycetes</taxon>
        <taxon>Helotiales</taxon>
        <taxon>Ploettnerulaceae</taxon>
        <taxon>Rhynchosporium</taxon>
    </lineage>
</organism>
<dbReference type="Proteomes" id="UP000177625">
    <property type="component" value="Unassembled WGS sequence"/>
</dbReference>
<evidence type="ECO:0000256" key="1">
    <source>
        <dbReference type="SAM" id="MobiDB-lite"/>
    </source>
</evidence>
<evidence type="ECO:0000313" key="2">
    <source>
        <dbReference type="EMBL" id="CZT44927.1"/>
    </source>
</evidence>
<dbReference type="AlphaFoldDB" id="A0A1E1M763"/>
<proteinExistence type="predicted"/>
<sequence>MRALDRSNEPHDRCESVMRKDISSSPTLLRFSIEDFGRSRHGTLDGTPEKAAQPRRTLDSKRGWIIECLLLKARQPALILGYMIQ</sequence>
<keyword evidence="3" id="KW-1185">Reference proteome</keyword>
<protein>
    <submittedName>
        <fullName evidence="2">Uncharacterized protein</fullName>
    </submittedName>
</protein>
<dbReference type="EMBL" id="FJVC01000198">
    <property type="protein sequence ID" value="CZT44927.1"/>
    <property type="molecule type" value="Genomic_DNA"/>
</dbReference>
<accession>A0A1E1M763</accession>
<gene>
    <name evidence="2" type="ORF">RSE6_05180</name>
</gene>
<name>A0A1E1M763_RHYSE</name>
<feature type="region of interest" description="Disordered" evidence="1">
    <location>
        <begin position="1"/>
        <end position="20"/>
    </location>
</feature>
<reference evidence="3" key="1">
    <citation type="submission" date="2016-03" db="EMBL/GenBank/DDBJ databases">
        <authorList>
            <person name="Guldener U."/>
        </authorList>
    </citation>
    <scope>NUCLEOTIDE SEQUENCE [LARGE SCALE GENOMIC DNA]</scope>
</reference>